<dbReference type="GO" id="GO:0006397">
    <property type="term" value="P:mRNA processing"/>
    <property type="evidence" value="ECO:0007669"/>
    <property type="project" value="UniProtKB-KW"/>
</dbReference>
<dbReference type="GO" id="GO:0008380">
    <property type="term" value="P:RNA splicing"/>
    <property type="evidence" value="ECO:0007669"/>
    <property type="project" value="UniProtKB-KW"/>
</dbReference>
<dbReference type="InterPro" id="IPR000504">
    <property type="entry name" value="RRM_dom"/>
</dbReference>
<evidence type="ECO:0000259" key="7">
    <source>
        <dbReference type="PROSITE" id="PS50102"/>
    </source>
</evidence>
<dbReference type="Gene3D" id="3.30.420.10">
    <property type="entry name" value="Ribonuclease H-like superfamily/Ribonuclease H"/>
    <property type="match status" value="1"/>
</dbReference>
<sequence length="749" mass="83608">MAAPSHVVILFCATAGQNGENLGSDEEQIVLFVYLLYDVINNKVNSLQCHHVRPVTDDISETLLTEECKIQTGLSEEAIKHAQPLEQVLEEFERFVRSKEVHPDHGGKSFCFITDGPLHLRLCMHPEACKKNIHLPDHYYRYFDLRRDFKKFYKADVINCIKDMLEFIGIEEDNSVEYGVRHCQEMASIIHRLINDGHVFRQPDVVNNRLEPGICNKNDVVDDDTVIRARGLPWQSSDQDIAKFFQGLNVAKGGVALCLSQQGRRNGEALVRFENKENRDLALRKHKHHLGQRYIEVYRATGKDFVNVAGGNSSEAQAFLSRHSELGGQVIVRMRGLPYSATSEQVLMFFRSGDNPCEVLDGENGLLFVHQADGRATGDAFVLFSNEDDANKALSKHRQCISTRYIELFKSTTAEVQQVLNRSLDPRTPSELPDPHMSPLISHLPTSPLPGVILPQQLITSGTQRDCIRLRGLPFEASVTDILTFLGEHSRNIVFQGVHMVYNAQGTPSGEAFIQMDSELAAETGALLKHKKFMFIGNKKRYIEVLQCSGEDMNLILTNGVTSPVVTNMLPPTVAAAQTVAAPMMQRQILSPANSLMPPTSVGMHPCIYPYPQLQQHALLAQANAAAVGMPSPITHLSPRPSPYGSYHQPILYWYPSPPVSPQSAYYVHACPTTVVVKGLPFTVQIAEILALFEGIYEMPPDIQLQRGIDGRPNGEAFVTFGSRVEAERAITERNRKVVGNRFVELHMA</sequence>
<comment type="similarity">
    <text evidence="1">Belongs to the ESRP family.</text>
</comment>
<dbReference type="InterPro" id="IPR050666">
    <property type="entry name" value="ESRP"/>
</dbReference>
<keyword evidence="3" id="KW-0677">Repeat</keyword>
<name>A0AAD9P9W0_RIDPI</name>
<keyword evidence="9" id="KW-1185">Reference proteome</keyword>
<proteinExistence type="inferred from homology"/>
<dbReference type="Gene3D" id="3.30.70.330">
    <property type="match status" value="4"/>
</dbReference>
<evidence type="ECO:0000313" key="9">
    <source>
        <dbReference type="Proteomes" id="UP001209878"/>
    </source>
</evidence>
<dbReference type="InterPro" id="IPR012677">
    <property type="entry name" value="Nucleotide-bd_a/b_plait_sf"/>
</dbReference>
<dbReference type="InterPro" id="IPR012337">
    <property type="entry name" value="RNaseH-like_sf"/>
</dbReference>
<dbReference type="PANTHER" id="PTHR13976">
    <property type="entry name" value="HETEROGENEOUS NUCLEAR RIBONUCLEOPROTEIN-RELATED"/>
    <property type="match status" value="1"/>
</dbReference>
<evidence type="ECO:0000256" key="5">
    <source>
        <dbReference type="ARBA" id="ARBA00023187"/>
    </source>
</evidence>
<dbReference type="SMART" id="SM00360">
    <property type="entry name" value="RRM"/>
    <property type="match status" value="4"/>
</dbReference>
<evidence type="ECO:0000313" key="8">
    <source>
        <dbReference type="EMBL" id="KAK2190891.1"/>
    </source>
</evidence>
<feature type="domain" description="RRM" evidence="7">
    <location>
        <begin position="673"/>
        <end position="749"/>
    </location>
</feature>
<dbReference type="InterPro" id="IPR035979">
    <property type="entry name" value="RBD_domain_sf"/>
</dbReference>
<evidence type="ECO:0000256" key="4">
    <source>
        <dbReference type="ARBA" id="ARBA00022884"/>
    </source>
</evidence>
<evidence type="ECO:0000256" key="6">
    <source>
        <dbReference type="PROSITE-ProRule" id="PRU00176"/>
    </source>
</evidence>
<accession>A0AAD9P9W0</accession>
<gene>
    <name evidence="8" type="ORF">NP493_65g02011</name>
</gene>
<dbReference type="FunFam" id="3.30.70.330:FF:000041">
    <property type="entry name" value="Epithelial splicing regulatory protein 1"/>
    <property type="match status" value="1"/>
</dbReference>
<dbReference type="SUPFAM" id="SSF54928">
    <property type="entry name" value="RNA-binding domain, RBD"/>
    <property type="match status" value="4"/>
</dbReference>
<dbReference type="SUPFAM" id="SSF53098">
    <property type="entry name" value="Ribonuclease H-like"/>
    <property type="match status" value="1"/>
</dbReference>
<evidence type="ECO:0000256" key="3">
    <source>
        <dbReference type="ARBA" id="ARBA00022737"/>
    </source>
</evidence>
<feature type="domain" description="RRM" evidence="7">
    <location>
        <begin position="225"/>
        <end position="302"/>
    </location>
</feature>
<evidence type="ECO:0000256" key="2">
    <source>
        <dbReference type="ARBA" id="ARBA00022664"/>
    </source>
</evidence>
<dbReference type="GO" id="GO:0003723">
    <property type="term" value="F:RNA binding"/>
    <property type="evidence" value="ECO:0007669"/>
    <property type="project" value="UniProtKB-UniRule"/>
</dbReference>
<dbReference type="InterPro" id="IPR036397">
    <property type="entry name" value="RNaseH_sf"/>
</dbReference>
<comment type="caution">
    <text evidence="8">The sequence shown here is derived from an EMBL/GenBank/DDBJ whole genome shotgun (WGS) entry which is preliminary data.</text>
</comment>
<dbReference type="Pfam" id="PF00076">
    <property type="entry name" value="RRM_1"/>
    <property type="match status" value="1"/>
</dbReference>
<reference evidence="8" key="1">
    <citation type="journal article" date="2023" name="Mol. Biol. Evol.">
        <title>Third-Generation Sequencing Reveals the Adaptive Role of the Epigenome in Three Deep-Sea Polychaetes.</title>
        <authorList>
            <person name="Perez M."/>
            <person name="Aroh O."/>
            <person name="Sun Y."/>
            <person name="Lan Y."/>
            <person name="Juniper S.K."/>
            <person name="Young C.R."/>
            <person name="Angers B."/>
            <person name="Qian P.Y."/>
        </authorList>
    </citation>
    <scope>NUCLEOTIDE SEQUENCE</scope>
    <source>
        <strain evidence="8">R07B-5</strain>
    </source>
</reference>
<organism evidence="8 9">
    <name type="scientific">Ridgeia piscesae</name>
    <name type="common">Tubeworm</name>
    <dbReference type="NCBI Taxonomy" id="27915"/>
    <lineage>
        <taxon>Eukaryota</taxon>
        <taxon>Metazoa</taxon>
        <taxon>Spiralia</taxon>
        <taxon>Lophotrochozoa</taxon>
        <taxon>Annelida</taxon>
        <taxon>Polychaeta</taxon>
        <taxon>Sedentaria</taxon>
        <taxon>Canalipalpata</taxon>
        <taxon>Sabellida</taxon>
        <taxon>Siboglinidae</taxon>
        <taxon>Ridgeia</taxon>
    </lineage>
</organism>
<dbReference type="Proteomes" id="UP001209878">
    <property type="component" value="Unassembled WGS sequence"/>
</dbReference>
<dbReference type="PROSITE" id="PS50102">
    <property type="entry name" value="RRM"/>
    <property type="match status" value="3"/>
</dbReference>
<keyword evidence="4 6" id="KW-0694">RNA-binding</keyword>
<evidence type="ECO:0000256" key="1">
    <source>
        <dbReference type="ARBA" id="ARBA00008866"/>
    </source>
</evidence>
<dbReference type="AlphaFoldDB" id="A0AAD9P9W0"/>
<dbReference type="EMBL" id="JAODUO010000065">
    <property type="protein sequence ID" value="KAK2190891.1"/>
    <property type="molecule type" value="Genomic_DNA"/>
</dbReference>
<protein>
    <recommendedName>
        <fullName evidence="7">RRM domain-containing protein</fullName>
    </recommendedName>
</protein>
<feature type="domain" description="RRM" evidence="7">
    <location>
        <begin position="330"/>
        <end position="413"/>
    </location>
</feature>
<keyword evidence="2" id="KW-0507">mRNA processing</keyword>
<keyword evidence="5" id="KW-0508">mRNA splicing</keyword>